<dbReference type="EMBL" id="JSAB01000203">
    <property type="protein sequence ID" value="RNF29402.1"/>
    <property type="molecule type" value="Genomic_DNA"/>
</dbReference>
<dbReference type="InterPro" id="IPR021074">
    <property type="entry name" value="Formate_DH_dsu"/>
</dbReference>
<protein>
    <submittedName>
        <fullName evidence="1">Formate dehydrogenase</fullName>
    </submittedName>
</protein>
<proteinExistence type="predicted"/>
<sequence>MNIDNLVTMANQIGTFFESYPDPQEGRTEIANHLQRFWAPRMRSRLFSHLDETDGEGLKPMVIEALLEHRRDHMPPPPPGGDAG</sequence>
<name>A0A422QHF7_9BURK</name>
<gene>
    <name evidence="1" type="ORF">NM04_17965</name>
</gene>
<organism evidence="1 2">
    <name type="scientific">Massilia aurea</name>
    <dbReference type="NCBI Taxonomy" id="373040"/>
    <lineage>
        <taxon>Bacteria</taxon>
        <taxon>Pseudomonadati</taxon>
        <taxon>Pseudomonadota</taxon>
        <taxon>Betaproteobacteria</taxon>
        <taxon>Burkholderiales</taxon>
        <taxon>Oxalobacteraceae</taxon>
        <taxon>Telluria group</taxon>
        <taxon>Massilia</taxon>
    </lineage>
</organism>
<dbReference type="OrthoDB" id="8527650at2"/>
<evidence type="ECO:0000313" key="2">
    <source>
        <dbReference type="Proteomes" id="UP000283254"/>
    </source>
</evidence>
<evidence type="ECO:0000313" key="1">
    <source>
        <dbReference type="EMBL" id="RNF29402.1"/>
    </source>
</evidence>
<dbReference type="Pfam" id="PF11390">
    <property type="entry name" value="FdsD"/>
    <property type="match status" value="1"/>
</dbReference>
<dbReference type="Proteomes" id="UP000283254">
    <property type="component" value="Unassembled WGS sequence"/>
</dbReference>
<dbReference type="AlphaFoldDB" id="A0A422QHF7"/>
<accession>A0A422QHF7</accession>
<dbReference type="RefSeq" id="WP_123070836.1">
    <property type="nucleotide sequence ID" value="NZ_JSAB01000203.1"/>
</dbReference>
<keyword evidence="2" id="KW-1185">Reference proteome</keyword>
<comment type="caution">
    <text evidence="1">The sequence shown here is derived from an EMBL/GenBank/DDBJ whole genome shotgun (WGS) entry which is preliminary data.</text>
</comment>
<reference evidence="1" key="1">
    <citation type="submission" date="2014-10" db="EMBL/GenBank/DDBJ databases">
        <title>Massilia sp. genome.</title>
        <authorList>
            <person name="Xu B."/>
            <person name="Dai L."/>
            <person name="Huang Z."/>
        </authorList>
    </citation>
    <scope>NUCLEOTIDE SEQUENCE [LARGE SCALE GENOMIC DNA]</scope>
    <source>
        <strain evidence="1">CFS-1</strain>
    </source>
</reference>